<evidence type="ECO:0000256" key="1">
    <source>
        <dbReference type="ARBA" id="ARBA00004496"/>
    </source>
</evidence>
<evidence type="ECO:0000256" key="2">
    <source>
        <dbReference type="ARBA" id="ARBA00004756"/>
    </source>
</evidence>
<dbReference type="KEGG" id="taut:V4D30_05520"/>
<keyword evidence="8" id="KW-0448">Lipopolysaccharide biosynthesis</keyword>
<dbReference type="NCBIfam" id="TIGR01362">
    <property type="entry name" value="KDO8P_synth"/>
    <property type="match status" value="1"/>
</dbReference>
<evidence type="ECO:0000259" key="9">
    <source>
        <dbReference type="Pfam" id="PF00793"/>
    </source>
</evidence>
<evidence type="ECO:0000256" key="3">
    <source>
        <dbReference type="ARBA" id="ARBA00004845"/>
    </source>
</evidence>
<dbReference type="InterPro" id="IPR013785">
    <property type="entry name" value="Aldolase_TIM"/>
</dbReference>
<feature type="domain" description="DAHP synthetase I/KDSA" evidence="9">
    <location>
        <begin position="12"/>
        <end position="268"/>
    </location>
</feature>
<evidence type="ECO:0000256" key="5">
    <source>
        <dbReference type="ARBA" id="ARBA00022490"/>
    </source>
</evidence>
<dbReference type="GO" id="GO:0019294">
    <property type="term" value="P:keto-3-deoxy-D-manno-octulosonic acid biosynthetic process"/>
    <property type="evidence" value="ECO:0007669"/>
    <property type="project" value="UniProtKB-UniRule"/>
</dbReference>
<dbReference type="EC" id="2.5.1.55" evidence="8"/>
<dbReference type="GO" id="GO:0005737">
    <property type="term" value="C:cytoplasm"/>
    <property type="evidence" value="ECO:0007669"/>
    <property type="project" value="UniProtKB-SubCell"/>
</dbReference>
<dbReference type="HAMAP" id="MF_00056">
    <property type="entry name" value="KDO8P_synth"/>
    <property type="match status" value="1"/>
</dbReference>
<comment type="pathway">
    <text evidence="2">Bacterial outer membrane biogenesis; lipopolysaccharide biosynthesis.</text>
</comment>
<evidence type="ECO:0000256" key="8">
    <source>
        <dbReference type="HAMAP-Rule" id="MF_00056"/>
    </source>
</evidence>
<name>A0AAU8GWW6_9BACT</name>
<keyword evidence="6 8" id="KW-0808">Transferase</keyword>
<protein>
    <recommendedName>
        <fullName evidence="8">2-dehydro-3-deoxyphosphooctonate aldolase</fullName>
        <ecNumber evidence="8">2.5.1.55</ecNumber>
    </recommendedName>
    <alternativeName>
        <fullName evidence="8">3-deoxy-D-manno-octulosonic acid 8-phosphate synthase</fullName>
    </alternativeName>
    <alternativeName>
        <fullName evidence="8">KDO-8-phosphate synthase</fullName>
        <shortName evidence="8">KDO 8-P synthase</shortName>
        <shortName evidence="8">KDOPS</shortName>
    </alternativeName>
    <alternativeName>
        <fullName evidence="8">Phospho-2-dehydro-3-deoxyoctonate aldolase</fullName>
    </alternativeName>
</protein>
<dbReference type="NCBIfam" id="NF003543">
    <property type="entry name" value="PRK05198.1"/>
    <property type="match status" value="1"/>
</dbReference>
<dbReference type="AlphaFoldDB" id="A0AAU8GWW6"/>
<comment type="pathway">
    <text evidence="3 8">Carbohydrate biosynthesis; 3-deoxy-D-manno-octulosonate biosynthesis; 3-deoxy-D-manno-octulosonate from D-ribulose 5-phosphate: step 2/3.</text>
</comment>
<evidence type="ECO:0000313" key="10">
    <source>
        <dbReference type="EMBL" id="XCH45791.1"/>
    </source>
</evidence>
<dbReference type="GO" id="GO:0008676">
    <property type="term" value="F:3-deoxy-8-phosphooctulonate synthase activity"/>
    <property type="evidence" value="ECO:0007669"/>
    <property type="project" value="UniProtKB-UniRule"/>
</dbReference>
<gene>
    <name evidence="8 10" type="primary">kdsA</name>
    <name evidence="10" type="ORF">V4D30_05520</name>
</gene>
<comment type="subcellular location">
    <subcellularLocation>
        <location evidence="1 8">Cytoplasm</location>
    </subcellularLocation>
</comment>
<sequence>MFSIGNIEIKRDELFVIAGPCVIETEEILFKTAEKLKEITQSLKIPLIFKSSYDKANRSSIKSYRGPGIRKGLEILKKVKEEFDLPILSDAHSVEEIKIVKDVLDVIQIPAFLCRQTDMILQAGKTGKPINVKKGQFLAPWDVKNIIEKIESTGNKKIIITERGTSFGYNNLIVDFRSFPIIRSMGVPVVFDATHSVQLPGGAGTCSSGQREFIPYLSRAAVACGVDGLFFEVHPEPDRALCDGPNMLPLRDFNELLKTLIEIHNTVKKF</sequence>
<evidence type="ECO:0000256" key="6">
    <source>
        <dbReference type="ARBA" id="ARBA00022679"/>
    </source>
</evidence>
<evidence type="ECO:0000256" key="4">
    <source>
        <dbReference type="ARBA" id="ARBA00010499"/>
    </source>
</evidence>
<dbReference type="RefSeq" id="WP_353683333.1">
    <property type="nucleotide sequence ID" value="NZ_CP144373.1"/>
</dbReference>
<dbReference type="PANTHER" id="PTHR21057">
    <property type="entry name" value="PHOSPHO-2-DEHYDRO-3-DEOXYHEPTONATE ALDOLASE"/>
    <property type="match status" value="1"/>
</dbReference>
<dbReference type="Pfam" id="PF00793">
    <property type="entry name" value="DAHP_synth_1"/>
    <property type="match status" value="1"/>
</dbReference>
<reference evidence="10" key="1">
    <citation type="submission" date="2024-01" db="EMBL/GenBank/DDBJ databases">
        <title>The first autotrophic representatives of the genus Thermodesulfovibrio.</title>
        <authorList>
            <person name="Maltseva A.I."/>
            <person name="Elcheninov A.G."/>
            <person name="Kublanov I.V."/>
            <person name="Lebedinsky A.V."/>
            <person name="Frolov E.N."/>
        </authorList>
    </citation>
    <scope>NUCLEOTIDE SEQUENCE</scope>
    <source>
        <strain evidence="10">3907-1M</strain>
    </source>
</reference>
<dbReference type="InterPro" id="IPR006218">
    <property type="entry name" value="DAHP1/KDSA"/>
</dbReference>
<dbReference type="InterPro" id="IPR006269">
    <property type="entry name" value="KDO8P_synthase"/>
</dbReference>
<comment type="catalytic activity">
    <reaction evidence="7 8">
        <text>D-arabinose 5-phosphate + phosphoenolpyruvate + H2O = 3-deoxy-alpha-D-manno-2-octulosonate-8-phosphate + phosphate</text>
        <dbReference type="Rhea" id="RHEA:14053"/>
        <dbReference type="ChEBI" id="CHEBI:15377"/>
        <dbReference type="ChEBI" id="CHEBI:43474"/>
        <dbReference type="ChEBI" id="CHEBI:57693"/>
        <dbReference type="ChEBI" id="CHEBI:58702"/>
        <dbReference type="ChEBI" id="CHEBI:85985"/>
        <dbReference type="EC" id="2.5.1.55"/>
    </reaction>
</comment>
<dbReference type="SUPFAM" id="SSF51569">
    <property type="entry name" value="Aldolase"/>
    <property type="match status" value="1"/>
</dbReference>
<comment type="similarity">
    <text evidence="4 8">Belongs to the KdsA family.</text>
</comment>
<accession>A0AAU8GWW6</accession>
<keyword evidence="5 8" id="KW-0963">Cytoplasm</keyword>
<dbReference type="Gene3D" id="3.20.20.70">
    <property type="entry name" value="Aldolase class I"/>
    <property type="match status" value="1"/>
</dbReference>
<evidence type="ECO:0000256" key="7">
    <source>
        <dbReference type="ARBA" id="ARBA00049112"/>
    </source>
</evidence>
<dbReference type="EMBL" id="CP144373">
    <property type="protein sequence ID" value="XCH45791.1"/>
    <property type="molecule type" value="Genomic_DNA"/>
</dbReference>
<organism evidence="10">
    <name type="scientific">Thermodesulfovibrio autotrophicus</name>
    <dbReference type="NCBI Taxonomy" id="3118333"/>
    <lineage>
        <taxon>Bacteria</taxon>
        <taxon>Pseudomonadati</taxon>
        <taxon>Nitrospirota</taxon>
        <taxon>Thermodesulfovibrionia</taxon>
        <taxon>Thermodesulfovibrionales</taxon>
        <taxon>Thermodesulfovibrionaceae</taxon>
        <taxon>Thermodesulfovibrio</taxon>
    </lineage>
</organism>
<proteinExistence type="inferred from homology"/>